<evidence type="ECO:0000256" key="7">
    <source>
        <dbReference type="ARBA" id="ARBA00022989"/>
    </source>
</evidence>
<comment type="caution">
    <text evidence="15">The sequence shown here is derived from an EMBL/GenBank/DDBJ whole genome shotgun (WGS) entry which is preliminary data.</text>
</comment>
<dbReference type="InterPro" id="IPR001736">
    <property type="entry name" value="PLipase_D/transphosphatidylase"/>
</dbReference>
<proteinExistence type="predicted"/>
<keyword evidence="11" id="KW-1208">Phospholipid metabolism</keyword>
<keyword evidence="16" id="KW-1185">Reference proteome</keyword>
<dbReference type="NCBIfam" id="TIGR04265">
    <property type="entry name" value="bac_cardiolipin"/>
    <property type="match status" value="1"/>
</dbReference>
<evidence type="ECO:0000256" key="4">
    <source>
        <dbReference type="ARBA" id="ARBA00022679"/>
    </source>
</evidence>
<evidence type="ECO:0000256" key="1">
    <source>
        <dbReference type="ARBA" id="ARBA00004651"/>
    </source>
</evidence>
<evidence type="ECO:0000256" key="3">
    <source>
        <dbReference type="ARBA" id="ARBA00022516"/>
    </source>
</evidence>
<accession>A0ABR6WTE2</accession>
<dbReference type="PANTHER" id="PTHR21248:SF22">
    <property type="entry name" value="PHOSPHOLIPASE D"/>
    <property type="match status" value="1"/>
</dbReference>
<comment type="subcellular location">
    <subcellularLocation>
        <location evidence="1">Cell membrane</location>
        <topology evidence="1">Multi-pass membrane protein</topology>
    </subcellularLocation>
</comment>
<keyword evidence="4" id="KW-0808">Transferase</keyword>
<evidence type="ECO:0000259" key="14">
    <source>
        <dbReference type="PROSITE" id="PS50035"/>
    </source>
</evidence>
<dbReference type="Pfam" id="PF13091">
    <property type="entry name" value="PLDc_2"/>
    <property type="match status" value="2"/>
</dbReference>
<keyword evidence="6" id="KW-0677">Repeat</keyword>
<dbReference type="SMART" id="SM00155">
    <property type="entry name" value="PLDc"/>
    <property type="match status" value="2"/>
</dbReference>
<feature type="transmembrane region" description="Helical" evidence="13">
    <location>
        <begin position="69"/>
        <end position="87"/>
    </location>
</feature>
<dbReference type="Proteomes" id="UP000603234">
    <property type="component" value="Unassembled WGS sequence"/>
</dbReference>
<keyword evidence="10" id="KW-0594">Phospholipid biosynthesis</keyword>
<evidence type="ECO:0000256" key="8">
    <source>
        <dbReference type="ARBA" id="ARBA00023098"/>
    </source>
</evidence>
<evidence type="ECO:0000313" key="15">
    <source>
        <dbReference type="EMBL" id="MBC3803874.1"/>
    </source>
</evidence>
<feature type="transmembrane region" description="Helical" evidence="13">
    <location>
        <begin position="12"/>
        <end position="32"/>
    </location>
</feature>
<dbReference type="Gene3D" id="3.30.870.10">
    <property type="entry name" value="Endonuclease Chain A"/>
    <property type="match status" value="2"/>
</dbReference>
<evidence type="ECO:0000256" key="11">
    <source>
        <dbReference type="ARBA" id="ARBA00023264"/>
    </source>
</evidence>
<dbReference type="EMBL" id="WJBC01000005">
    <property type="protein sequence ID" value="MBC3803874.1"/>
    <property type="molecule type" value="Genomic_DNA"/>
</dbReference>
<dbReference type="PANTHER" id="PTHR21248">
    <property type="entry name" value="CARDIOLIPIN SYNTHASE"/>
    <property type="match status" value="1"/>
</dbReference>
<keyword evidence="8" id="KW-0443">Lipid metabolism</keyword>
<evidence type="ECO:0000256" key="13">
    <source>
        <dbReference type="SAM" id="Phobius"/>
    </source>
</evidence>
<protein>
    <recommendedName>
        <fullName evidence="12">Cardiolipin synthase</fullName>
        <ecNumber evidence="12">2.7.8.-</ecNumber>
    </recommendedName>
</protein>
<keyword evidence="7 13" id="KW-1133">Transmembrane helix</keyword>
<dbReference type="SUPFAM" id="SSF56024">
    <property type="entry name" value="Phospholipase D/nuclease"/>
    <property type="match status" value="2"/>
</dbReference>
<dbReference type="InterPro" id="IPR027379">
    <property type="entry name" value="CLS_N"/>
</dbReference>
<keyword evidence="3" id="KW-0444">Lipid biosynthesis</keyword>
<evidence type="ECO:0000313" key="16">
    <source>
        <dbReference type="Proteomes" id="UP000603234"/>
    </source>
</evidence>
<keyword evidence="9 13" id="KW-0472">Membrane</keyword>
<evidence type="ECO:0000256" key="9">
    <source>
        <dbReference type="ARBA" id="ARBA00023136"/>
    </source>
</evidence>
<evidence type="ECO:0000256" key="6">
    <source>
        <dbReference type="ARBA" id="ARBA00022737"/>
    </source>
</evidence>
<evidence type="ECO:0000256" key="5">
    <source>
        <dbReference type="ARBA" id="ARBA00022692"/>
    </source>
</evidence>
<feature type="transmembrane region" description="Helical" evidence="13">
    <location>
        <begin position="38"/>
        <end position="57"/>
    </location>
</feature>
<dbReference type="InterPro" id="IPR022924">
    <property type="entry name" value="Cardiolipin_synthase"/>
</dbReference>
<dbReference type="CDD" id="cd09160">
    <property type="entry name" value="PLDc_SMU_988_like_2"/>
    <property type="match status" value="1"/>
</dbReference>
<organism evidence="15 16">
    <name type="scientific">Acetobacterium fimetarium</name>
    <dbReference type="NCBI Taxonomy" id="52691"/>
    <lineage>
        <taxon>Bacteria</taxon>
        <taxon>Bacillati</taxon>
        <taxon>Bacillota</taxon>
        <taxon>Clostridia</taxon>
        <taxon>Eubacteriales</taxon>
        <taxon>Eubacteriaceae</taxon>
        <taxon>Acetobacterium</taxon>
    </lineage>
</organism>
<dbReference type="Pfam" id="PF13396">
    <property type="entry name" value="PLDc_N"/>
    <property type="match status" value="1"/>
</dbReference>
<dbReference type="InterPro" id="IPR025202">
    <property type="entry name" value="PLD-like_dom"/>
</dbReference>
<dbReference type="EC" id="2.7.8.-" evidence="12"/>
<evidence type="ECO:0000256" key="12">
    <source>
        <dbReference type="NCBIfam" id="TIGR04265"/>
    </source>
</evidence>
<keyword evidence="5 13" id="KW-0812">Transmembrane</keyword>
<reference evidence="15 16" key="1">
    <citation type="journal article" date="2020" name="mSystems">
        <title>Defining Genomic and Predicted Metabolic Features of the Acetobacterium Genus.</title>
        <authorList>
            <person name="Ross D.E."/>
            <person name="Marshall C.W."/>
            <person name="Gulliver D."/>
            <person name="May H.D."/>
            <person name="Norman R.S."/>
        </authorList>
    </citation>
    <scope>NUCLEOTIDE SEQUENCE [LARGE SCALE GENOMIC DNA]</scope>
    <source>
        <strain evidence="15 16">DSM 8238</strain>
    </source>
</reference>
<feature type="domain" description="PLD phosphodiesterase" evidence="14">
    <location>
        <begin position="425"/>
        <end position="452"/>
    </location>
</feature>
<name>A0ABR6WTE2_9FIRM</name>
<evidence type="ECO:0000256" key="10">
    <source>
        <dbReference type="ARBA" id="ARBA00023209"/>
    </source>
</evidence>
<feature type="domain" description="PLD phosphodiesterase" evidence="14">
    <location>
        <begin position="245"/>
        <end position="272"/>
    </location>
</feature>
<gene>
    <name evidence="15" type="primary">cls</name>
    <name evidence="15" type="ORF">GH808_05415</name>
</gene>
<keyword evidence="2" id="KW-1003">Cell membrane</keyword>
<dbReference type="CDD" id="cd09154">
    <property type="entry name" value="PLDc_SMU_988_like_1"/>
    <property type="match status" value="1"/>
</dbReference>
<dbReference type="PROSITE" id="PS50035">
    <property type="entry name" value="PLD"/>
    <property type="match status" value="2"/>
</dbReference>
<evidence type="ECO:0000256" key="2">
    <source>
        <dbReference type="ARBA" id="ARBA00022475"/>
    </source>
</evidence>
<sequence length="511" mass="59424">MGEKWFKKLLRGRMLVAVLIVLQLGVFIYLVANGSQQSLFISWTLTVISFLVALHIVTQKNKGAYKLTWVFLILLVPVFGGLFYLLFKFQTSSKKFHRELEKVERGSKPSFLLPGNRFNEACKETPSHIPQIRYLQKFAGFPVYRHTRTKYLTPGEEKFSALLAELEKAERYIFLEYFIIHDGIMWGSVLEILKEKVKQGVDVRLIYDDMGCLFLLPKDYPKQLKKWGIKCAVFNPFRPVLSAIQNNRDHRKIAVIDGKVAFTGGINLADEYINAIEKYGHWKDASIMIEGEAAWSFTVMFLQMWSICKNINENYHHYYPWKYERCEIENDGLVQPYADSPMDHENVGEHVYLQMINNAKDYVYINTPYLIIDDSMVSALTLAAKSGVDVRIVTPHRWDKRIVHFTTRSYYRELISAGIKIYEYTEGFMHSKTFVSDDSTATVGTTNLDFRSLYLHFECGVWLYDSTAVMEVKNDFLKTLEISQKIRKQDCKDNVISNFLQDFLRLFAPLM</sequence>